<evidence type="ECO:0000313" key="1">
    <source>
        <dbReference type="EMBL" id="RDX68679.1"/>
    </source>
</evidence>
<comment type="caution">
    <text evidence="1">The sequence shown here is derived from an EMBL/GenBank/DDBJ whole genome shotgun (WGS) entry which is preliminary data.</text>
</comment>
<reference evidence="1" key="1">
    <citation type="submission" date="2018-05" db="EMBL/GenBank/DDBJ databases">
        <title>Draft genome of Mucuna pruriens seed.</title>
        <authorList>
            <person name="Nnadi N.E."/>
            <person name="Vos R."/>
            <person name="Hasami M.H."/>
            <person name="Devisetty U.K."/>
            <person name="Aguiy J.C."/>
        </authorList>
    </citation>
    <scope>NUCLEOTIDE SEQUENCE [LARGE SCALE GENOMIC DNA]</scope>
    <source>
        <strain evidence="1">JCA_2017</strain>
    </source>
</reference>
<dbReference type="EMBL" id="QJKJ01012433">
    <property type="protein sequence ID" value="RDX68679.1"/>
    <property type="molecule type" value="Genomic_DNA"/>
</dbReference>
<feature type="non-terminal residue" evidence="1">
    <location>
        <position position="1"/>
    </location>
</feature>
<keyword evidence="2" id="KW-1185">Reference proteome</keyword>
<proteinExistence type="predicted"/>
<name>A0A371ERV6_MUCPR</name>
<dbReference type="AlphaFoldDB" id="A0A371ERV6"/>
<dbReference type="Proteomes" id="UP000257109">
    <property type="component" value="Unassembled WGS sequence"/>
</dbReference>
<gene>
    <name evidence="1" type="ORF">CR513_52304</name>
</gene>
<organism evidence="1 2">
    <name type="scientific">Mucuna pruriens</name>
    <name type="common">Velvet bean</name>
    <name type="synonym">Dolichos pruriens</name>
    <dbReference type="NCBI Taxonomy" id="157652"/>
    <lineage>
        <taxon>Eukaryota</taxon>
        <taxon>Viridiplantae</taxon>
        <taxon>Streptophyta</taxon>
        <taxon>Embryophyta</taxon>
        <taxon>Tracheophyta</taxon>
        <taxon>Spermatophyta</taxon>
        <taxon>Magnoliopsida</taxon>
        <taxon>eudicotyledons</taxon>
        <taxon>Gunneridae</taxon>
        <taxon>Pentapetalae</taxon>
        <taxon>rosids</taxon>
        <taxon>fabids</taxon>
        <taxon>Fabales</taxon>
        <taxon>Fabaceae</taxon>
        <taxon>Papilionoideae</taxon>
        <taxon>50 kb inversion clade</taxon>
        <taxon>NPAAA clade</taxon>
        <taxon>indigoferoid/millettioid clade</taxon>
        <taxon>Phaseoleae</taxon>
        <taxon>Mucuna</taxon>
    </lineage>
</organism>
<sequence length="121" mass="14606">SPKQAKGKALLPYLLQKHIYHFHIVALNFYRSNISLRTMTSLRVTFLCYVIYCYHKSFKISHTAFYRDYIHKWILDMKFINIDEQLTDIFTKLLLEDKLIHIRNLLGMTLIKERSLKFMHP</sequence>
<evidence type="ECO:0000313" key="2">
    <source>
        <dbReference type="Proteomes" id="UP000257109"/>
    </source>
</evidence>
<accession>A0A371ERV6</accession>
<protein>
    <submittedName>
        <fullName evidence="1">Uncharacterized protein</fullName>
    </submittedName>
</protein>